<evidence type="ECO:0000313" key="1">
    <source>
        <dbReference type="Proteomes" id="UP000050741"/>
    </source>
</evidence>
<dbReference type="InterPro" id="IPR023252">
    <property type="entry name" value="Aurora_borealis_protein"/>
</dbReference>
<reference evidence="2" key="2">
    <citation type="submission" date="2016-06" db="UniProtKB">
        <authorList>
            <consortium name="WormBaseParasite"/>
        </authorList>
    </citation>
    <scope>IDENTIFICATION</scope>
</reference>
<sequence>MVEITEQCRIQESSFVTPGIFRRRKTGRQVRPDGANENKENGETPFQWSIDQLAKIRPVEFDESEELALPPEDWDPSAEFSRSQLTNVEHFWTRNTFIAPSPEVLPTSARGHVHSALCSPDIPSPSSSSFMMSPMMMLTRSQMFESTRLAQSIGTGDKATTSGDLDALADGSDDFEQLERSLSFEVADCIVADMDDAGGFVFMEMRKEGPSVDPIYKGGESSH</sequence>
<dbReference type="AlphaFoldDB" id="A0A183BHW0"/>
<dbReference type="WBParaSite" id="GPLIN_000018900">
    <property type="protein sequence ID" value="GPLIN_000018900"/>
    <property type="gene ID" value="GPLIN_000018900"/>
</dbReference>
<keyword evidence="1" id="KW-1185">Reference proteome</keyword>
<accession>A0A183BHW0</accession>
<reference evidence="1" key="1">
    <citation type="submission" date="2014-05" db="EMBL/GenBank/DDBJ databases">
        <title>The genome and life-stage specific transcriptomes of Globodera pallida elucidate key aspects of plant parasitism by a cyst nematode.</title>
        <authorList>
            <person name="Cotton J.A."/>
            <person name="Lilley C.J."/>
            <person name="Jones L.M."/>
            <person name="Kikuchi T."/>
            <person name="Reid A.J."/>
            <person name="Thorpe P."/>
            <person name="Tsai I.J."/>
            <person name="Beasley H."/>
            <person name="Blok V."/>
            <person name="Cock P.J.A."/>
            <person name="Van den Akker S.E."/>
            <person name="Holroyd N."/>
            <person name="Hunt M."/>
            <person name="Mantelin S."/>
            <person name="Naghra H."/>
            <person name="Pain A."/>
            <person name="Palomares-Rius J.E."/>
            <person name="Zarowiecki M."/>
            <person name="Berriman M."/>
            <person name="Jones J.T."/>
            <person name="Urwin P.E."/>
        </authorList>
    </citation>
    <scope>NUCLEOTIDE SEQUENCE [LARGE SCALE GENOMIC DNA]</scope>
    <source>
        <strain evidence="1">Lindley</strain>
    </source>
</reference>
<evidence type="ECO:0000313" key="2">
    <source>
        <dbReference type="WBParaSite" id="GPLIN_000018900"/>
    </source>
</evidence>
<dbReference type="Pfam" id="PF15280">
    <property type="entry name" value="BORA_N"/>
    <property type="match status" value="1"/>
</dbReference>
<organism evidence="1 2">
    <name type="scientific">Globodera pallida</name>
    <name type="common">Potato cyst nematode worm</name>
    <name type="synonym">Heterodera pallida</name>
    <dbReference type="NCBI Taxonomy" id="36090"/>
    <lineage>
        <taxon>Eukaryota</taxon>
        <taxon>Metazoa</taxon>
        <taxon>Ecdysozoa</taxon>
        <taxon>Nematoda</taxon>
        <taxon>Chromadorea</taxon>
        <taxon>Rhabditida</taxon>
        <taxon>Tylenchina</taxon>
        <taxon>Tylenchomorpha</taxon>
        <taxon>Tylenchoidea</taxon>
        <taxon>Heteroderidae</taxon>
        <taxon>Heteroderinae</taxon>
        <taxon>Globodera</taxon>
    </lineage>
</organism>
<proteinExistence type="predicted"/>
<name>A0A183BHW0_GLOPA</name>
<dbReference type="Proteomes" id="UP000050741">
    <property type="component" value="Unassembled WGS sequence"/>
</dbReference>
<protein>
    <submittedName>
        <fullName evidence="2">Protein aurora borealis</fullName>
    </submittedName>
</protein>